<dbReference type="AlphaFoldDB" id="A0A2J6PVT6"/>
<proteinExistence type="predicted"/>
<dbReference type="OrthoDB" id="10632907at2759"/>
<accession>A0A2J6PVT6</accession>
<feature type="compositionally biased region" description="Polar residues" evidence="1">
    <location>
        <begin position="150"/>
        <end position="159"/>
    </location>
</feature>
<keyword evidence="3" id="KW-1185">Reference proteome</keyword>
<reference evidence="2 3" key="1">
    <citation type="submission" date="2016-05" db="EMBL/GenBank/DDBJ databases">
        <title>A degradative enzymes factory behind the ericoid mycorrhizal symbiosis.</title>
        <authorList>
            <consortium name="DOE Joint Genome Institute"/>
            <person name="Martino E."/>
            <person name="Morin E."/>
            <person name="Grelet G."/>
            <person name="Kuo A."/>
            <person name="Kohler A."/>
            <person name="Daghino S."/>
            <person name="Barry K."/>
            <person name="Choi C."/>
            <person name="Cichocki N."/>
            <person name="Clum A."/>
            <person name="Copeland A."/>
            <person name="Hainaut M."/>
            <person name="Haridas S."/>
            <person name="Labutti K."/>
            <person name="Lindquist E."/>
            <person name="Lipzen A."/>
            <person name="Khouja H.-R."/>
            <person name="Murat C."/>
            <person name="Ohm R."/>
            <person name="Olson A."/>
            <person name="Spatafora J."/>
            <person name="Veneault-Fourrey C."/>
            <person name="Henrissat B."/>
            <person name="Grigoriev I."/>
            <person name="Martin F."/>
            <person name="Perotto S."/>
        </authorList>
    </citation>
    <scope>NUCLEOTIDE SEQUENCE [LARGE SCALE GENOMIC DNA]</scope>
    <source>
        <strain evidence="2 3">UAMH 7357</strain>
    </source>
</reference>
<evidence type="ECO:0000313" key="3">
    <source>
        <dbReference type="Proteomes" id="UP000235672"/>
    </source>
</evidence>
<feature type="compositionally biased region" description="Low complexity" evidence="1">
    <location>
        <begin position="113"/>
        <end position="130"/>
    </location>
</feature>
<evidence type="ECO:0000256" key="1">
    <source>
        <dbReference type="SAM" id="MobiDB-lite"/>
    </source>
</evidence>
<name>A0A2J6PVT6_9HELO</name>
<gene>
    <name evidence="2" type="ORF">NA56DRAFT_706763</name>
</gene>
<protein>
    <submittedName>
        <fullName evidence="2">Uncharacterized protein</fullName>
    </submittedName>
</protein>
<dbReference type="EMBL" id="KZ613495">
    <property type="protein sequence ID" value="PMD18152.1"/>
    <property type="molecule type" value="Genomic_DNA"/>
</dbReference>
<organism evidence="2 3">
    <name type="scientific">Hyaloscypha hepaticicola</name>
    <dbReference type="NCBI Taxonomy" id="2082293"/>
    <lineage>
        <taxon>Eukaryota</taxon>
        <taxon>Fungi</taxon>
        <taxon>Dikarya</taxon>
        <taxon>Ascomycota</taxon>
        <taxon>Pezizomycotina</taxon>
        <taxon>Leotiomycetes</taxon>
        <taxon>Helotiales</taxon>
        <taxon>Hyaloscyphaceae</taxon>
        <taxon>Hyaloscypha</taxon>
    </lineage>
</organism>
<dbReference type="Proteomes" id="UP000235672">
    <property type="component" value="Unassembled WGS sequence"/>
</dbReference>
<feature type="region of interest" description="Disordered" evidence="1">
    <location>
        <begin position="110"/>
        <end position="159"/>
    </location>
</feature>
<evidence type="ECO:0000313" key="2">
    <source>
        <dbReference type="EMBL" id="PMD18152.1"/>
    </source>
</evidence>
<sequence length="159" mass="17214">MSMGFTKSGKTIAMSHTAVGGEKGGGVSKRLHMFSGIASIHSAVITTCPLVRKQAQESFYNKDPVARTLILLIAGPSKLHSHYRSRSVLIQHLRPLRIWPVDLDSPILPRKPSSTTTSTKAISKSTDTSALYVSHTQRKRPQTPAASRAATISHTAETL</sequence>